<evidence type="ECO:0000256" key="1">
    <source>
        <dbReference type="ARBA" id="ARBA00022468"/>
    </source>
</evidence>
<sequence>MAPSAPHFLRKRTTSTTSLSSSRLRSSVASLASRASRDRLISGPSSPTISGAAPSFPVHNNKSTATPTSVSAVDLFGGAPLQTTTSLTGASSDLDPDFGSSYEGPPAVHFPSGPSVDSTTAPSVASSSAQTAAVPPTTIPSTQAEPFRRTALMNSSYHSSNPQEGAWLGGTADHGNLQPHGLSPHVLGAHHFGSSPGNQSDMSNEAQFHNHDALSDVSASGYENPSANHLYSDAINMSDFNHTGNRATNEPLQYEASSALATPTLAEYAAYEDSRGYIGANMASSTDVVSSARYSTQSASTVPGLPPSSSFAETSIPSSNTAGTFSHGPVASSSSNNMTSSTSNNGPTMEDVVPTSFDEGVLRSLCDIDCGMPLLFDRIKQSMVSAREASVFLKKRAIIEEEYARSMAKLARSTFETYSLSDAKAGTFVKSWHSIVKTHETLSDNRLRFASKLSEMGDELSNLAKEVDKSRKQARETGLRLEKNLQDAEAGVEKARGRFDTAAEDLERLLLLKSGESAKSGEMQSGGGGGVSSGKRTLGKAIGKSGLLFKNKNPQQILKQEEEIRARTSSASDAFRREVLSTQGVRQEYFNLQLPRILRTLKENAEEIDNGTQYHLARYAFLFESTVLNDGMAISPVGPDVAPSSGLKGAVETIDNRADFKQYMSNYQVAHGRDYKGPRREGPYEEGFLNTPGTSKANAAAATTRGTVVSERPIFGIDLAEQMMRDNVEVPPILEKCSQAIEEIGIENMGIYRLSGTTSKVQKLKAKFDADWASVDLTNDEAIQDINIVAGCLKLWFRELPEPLLTHELYSRFIEAARIDNDRLRHIRLHECVNELPDANYATLKYLMGHLDKVKSLEHLNQMSASNLAIVFGPTLLSPPPSGYEDGNGVVNGGGAGAGIQIHDMSFQCRAVETILDKYREIFVDEGEE</sequence>
<dbReference type="SMART" id="SM00055">
    <property type="entry name" value="FCH"/>
    <property type="match status" value="1"/>
</dbReference>
<dbReference type="FunFam" id="1.10.555.10:FF:000077">
    <property type="entry name" value="GTPase activating protein"/>
    <property type="match status" value="1"/>
</dbReference>
<feature type="compositionally biased region" description="Polar residues" evidence="3">
    <location>
        <begin position="152"/>
        <end position="163"/>
    </location>
</feature>
<evidence type="ECO:0000256" key="2">
    <source>
        <dbReference type="PROSITE-ProRule" id="PRU01077"/>
    </source>
</evidence>
<evidence type="ECO:0000259" key="5">
    <source>
        <dbReference type="PROSITE" id="PS51741"/>
    </source>
</evidence>
<evidence type="ECO:0008006" key="8">
    <source>
        <dbReference type="Google" id="ProtNLM"/>
    </source>
</evidence>
<dbReference type="PROSITE" id="PS51741">
    <property type="entry name" value="F_BAR"/>
    <property type="match status" value="1"/>
</dbReference>
<dbReference type="Pfam" id="PF00611">
    <property type="entry name" value="FCH"/>
    <property type="match status" value="1"/>
</dbReference>
<feature type="domain" description="F-BAR" evidence="5">
    <location>
        <begin position="355"/>
        <end position="653"/>
    </location>
</feature>
<dbReference type="GO" id="GO:0005737">
    <property type="term" value="C:cytoplasm"/>
    <property type="evidence" value="ECO:0007669"/>
    <property type="project" value="TreeGrafter"/>
</dbReference>
<feature type="region of interest" description="Disordered" evidence="3">
    <location>
        <begin position="298"/>
        <end position="317"/>
    </location>
</feature>
<gene>
    <name evidence="6" type="ORF">EX895_002148</name>
</gene>
<dbReference type="SUPFAM" id="SSF103657">
    <property type="entry name" value="BAR/IMD domain-like"/>
    <property type="match status" value="1"/>
</dbReference>
<dbReference type="SMART" id="SM00324">
    <property type="entry name" value="RhoGAP"/>
    <property type="match status" value="1"/>
</dbReference>
<dbReference type="OrthoDB" id="79452at2759"/>
<dbReference type="InterPro" id="IPR050729">
    <property type="entry name" value="Rho-GAP"/>
</dbReference>
<evidence type="ECO:0000313" key="7">
    <source>
        <dbReference type="Proteomes" id="UP000306050"/>
    </source>
</evidence>
<keyword evidence="1" id="KW-0343">GTPase activation</keyword>
<comment type="caution">
    <text evidence="6">The sequence shown here is derived from an EMBL/GenBank/DDBJ whole genome shotgun (WGS) entry which is preliminary data.</text>
</comment>
<keyword evidence="2" id="KW-0175">Coiled coil</keyword>
<dbReference type="EMBL" id="SRRM01000006">
    <property type="protein sequence ID" value="TKY88907.1"/>
    <property type="molecule type" value="Genomic_DNA"/>
</dbReference>
<dbReference type="GeneID" id="40725043"/>
<dbReference type="KEGG" id="sgra:EX895_002148"/>
<dbReference type="InterPro" id="IPR031160">
    <property type="entry name" value="F_BAR_dom"/>
</dbReference>
<feature type="region of interest" description="Disordered" evidence="3">
    <location>
        <begin position="322"/>
        <end position="350"/>
    </location>
</feature>
<protein>
    <recommendedName>
        <fullName evidence="8">Rho-GAP domain-containing protein</fullName>
    </recommendedName>
</protein>
<feature type="region of interest" description="Disordered" evidence="3">
    <location>
        <begin position="84"/>
        <end position="204"/>
    </location>
</feature>
<organism evidence="6 7">
    <name type="scientific">Sporisorium graminicola</name>
    <dbReference type="NCBI Taxonomy" id="280036"/>
    <lineage>
        <taxon>Eukaryota</taxon>
        <taxon>Fungi</taxon>
        <taxon>Dikarya</taxon>
        <taxon>Basidiomycota</taxon>
        <taxon>Ustilaginomycotina</taxon>
        <taxon>Ustilaginomycetes</taxon>
        <taxon>Ustilaginales</taxon>
        <taxon>Ustilaginaceae</taxon>
        <taxon>Sporisorium</taxon>
    </lineage>
</organism>
<dbReference type="PROSITE" id="PS50238">
    <property type="entry name" value="RHOGAP"/>
    <property type="match status" value="1"/>
</dbReference>
<feature type="compositionally biased region" description="Low complexity" evidence="3">
    <location>
        <begin position="14"/>
        <end position="34"/>
    </location>
</feature>
<feature type="compositionally biased region" description="Low complexity" evidence="3">
    <location>
        <begin position="332"/>
        <end position="345"/>
    </location>
</feature>
<evidence type="ECO:0000259" key="4">
    <source>
        <dbReference type="PROSITE" id="PS50238"/>
    </source>
</evidence>
<dbReference type="InterPro" id="IPR001060">
    <property type="entry name" value="FCH_dom"/>
</dbReference>
<feature type="domain" description="Rho-GAP" evidence="4">
    <location>
        <begin position="717"/>
        <end position="923"/>
    </location>
</feature>
<evidence type="ECO:0000256" key="3">
    <source>
        <dbReference type="SAM" id="MobiDB-lite"/>
    </source>
</evidence>
<feature type="compositionally biased region" description="Low complexity" evidence="3">
    <location>
        <begin position="115"/>
        <end position="136"/>
    </location>
</feature>
<accession>A0A4U7KXD9</accession>
<feature type="region of interest" description="Disordered" evidence="3">
    <location>
        <begin position="1"/>
        <end position="65"/>
    </location>
</feature>
<dbReference type="GO" id="GO:0007165">
    <property type="term" value="P:signal transduction"/>
    <property type="evidence" value="ECO:0007669"/>
    <property type="project" value="InterPro"/>
</dbReference>
<dbReference type="Gene3D" id="1.20.1270.60">
    <property type="entry name" value="Arfaptin homology (AH) domain/BAR domain"/>
    <property type="match status" value="1"/>
</dbReference>
<dbReference type="SUPFAM" id="SSF48350">
    <property type="entry name" value="GTPase activation domain, GAP"/>
    <property type="match status" value="1"/>
</dbReference>
<dbReference type="PANTHER" id="PTHR23176">
    <property type="entry name" value="RHO/RAC/CDC GTPASE-ACTIVATING PROTEIN"/>
    <property type="match status" value="1"/>
</dbReference>
<dbReference type="InterPro" id="IPR000198">
    <property type="entry name" value="RhoGAP_dom"/>
</dbReference>
<dbReference type="InterPro" id="IPR008936">
    <property type="entry name" value="Rho_GTPase_activation_prot"/>
</dbReference>
<dbReference type="RefSeq" id="XP_029740892.1">
    <property type="nucleotide sequence ID" value="XM_029882747.1"/>
</dbReference>
<dbReference type="AlphaFoldDB" id="A0A4U7KXD9"/>
<dbReference type="Proteomes" id="UP000306050">
    <property type="component" value="Chromosome SGRAM_13"/>
</dbReference>
<reference evidence="6 7" key="1">
    <citation type="submission" date="2019-05" db="EMBL/GenBank/DDBJ databases">
        <title>Sporisorium graminicola CBS 10092 draft sequencing and annotation.</title>
        <authorList>
            <person name="Solano-Gonzalez S."/>
            <person name="Caddick M.X."/>
            <person name="Darby A."/>
        </authorList>
    </citation>
    <scope>NUCLEOTIDE SEQUENCE [LARGE SCALE GENOMIC DNA]</scope>
    <source>
        <strain evidence="6 7">CBS 10092</strain>
    </source>
</reference>
<dbReference type="Gene3D" id="1.10.555.10">
    <property type="entry name" value="Rho GTPase activation protein"/>
    <property type="match status" value="1"/>
</dbReference>
<dbReference type="CDD" id="cd07652">
    <property type="entry name" value="F-BAR_Rgd1"/>
    <property type="match status" value="1"/>
</dbReference>
<proteinExistence type="predicted"/>
<dbReference type="GO" id="GO:0005096">
    <property type="term" value="F:GTPase activator activity"/>
    <property type="evidence" value="ECO:0007669"/>
    <property type="project" value="UniProtKB-KW"/>
</dbReference>
<keyword evidence="7" id="KW-1185">Reference proteome</keyword>
<feature type="region of interest" description="Disordered" evidence="3">
    <location>
        <begin position="517"/>
        <end position="536"/>
    </location>
</feature>
<dbReference type="Pfam" id="PF00620">
    <property type="entry name" value="RhoGAP"/>
    <property type="match status" value="1"/>
</dbReference>
<evidence type="ECO:0000313" key="6">
    <source>
        <dbReference type="EMBL" id="TKY88907.1"/>
    </source>
</evidence>
<dbReference type="InterPro" id="IPR027267">
    <property type="entry name" value="AH/BAR_dom_sf"/>
</dbReference>
<dbReference type="PANTHER" id="PTHR23176:SF134">
    <property type="entry name" value="RHO-TYPE GTPASE-ACTIVATING PROTEIN"/>
    <property type="match status" value="1"/>
</dbReference>
<feature type="compositionally biased region" description="Polar residues" evidence="3">
    <location>
        <begin position="195"/>
        <end position="204"/>
    </location>
</feature>
<name>A0A4U7KXD9_9BASI</name>